<accession>A0A2T7U9V1</accession>
<dbReference type="STRING" id="1293045.H663_14990"/>
<keyword evidence="1" id="KW-0812">Transmembrane</keyword>
<dbReference type="InterPro" id="IPR021109">
    <property type="entry name" value="Peptidase_aspartic_dom_sf"/>
</dbReference>
<name>A0A2T7U9V1_9BURK</name>
<dbReference type="NCBIfam" id="TIGR02281">
    <property type="entry name" value="clan_AA_DTGA"/>
    <property type="match status" value="1"/>
</dbReference>
<gene>
    <name evidence="2" type="ORF">H663_017610</name>
</gene>
<evidence type="ECO:0000256" key="1">
    <source>
        <dbReference type="SAM" id="Phobius"/>
    </source>
</evidence>
<dbReference type="GO" id="GO:0006508">
    <property type="term" value="P:proteolysis"/>
    <property type="evidence" value="ECO:0007669"/>
    <property type="project" value="InterPro"/>
</dbReference>
<dbReference type="AlphaFoldDB" id="A0A2T7U9V1"/>
<feature type="transmembrane region" description="Helical" evidence="1">
    <location>
        <begin position="12"/>
        <end position="32"/>
    </location>
</feature>
<dbReference type="SUPFAM" id="SSF50630">
    <property type="entry name" value="Acid proteases"/>
    <property type="match status" value="1"/>
</dbReference>
<evidence type="ECO:0008006" key="4">
    <source>
        <dbReference type="Google" id="ProtNLM"/>
    </source>
</evidence>
<dbReference type="InterPro" id="IPR011969">
    <property type="entry name" value="Clan_AA_Asp_peptidase_C"/>
</dbReference>
<keyword evidence="3" id="KW-1185">Reference proteome</keyword>
<dbReference type="Proteomes" id="UP000037507">
    <property type="component" value="Unassembled WGS sequence"/>
</dbReference>
<dbReference type="Pfam" id="PF13975">
    <property type="entry name" value="gag-asp_proteas"/>
    <property type="match status" value="1"/>
</dbReference>
<dbReference type="Gene3D" id="2.40.70.10">
    <property type="entry name" value="Acid Proteases"/>
    <property type="match status" value="1"/>
</dbReference>
<keyword evidence="1" id="KW-1133">Transmembrane helix</keyword>
<comment type="caution">
    <text evidence="2">The sequence shown here is derived from an EMBL/GenBank/DDBJ whole genome shotgun (WGS) entry which is preliminary data.</text>
</comment>
<dbReference type="OrthoDB" id="185963at2"/>
<dbReference type="InterPro" id="IPR034122">
    <property type="entry name" value="Retropepsin-like_bacterial"/>
</dbReference>
<dbReference type="GO" id="GO:0004190">
    <property type="term" value="F:aspartic-type endopeptidase activity"/>
    <property type="evidence" value="ECO:0007669"/>
    <property type="project" value="InterPro"/>
</dbReference>
<keyword evidence="1" id="KW-0472">Membrane</keyword>
<evidence type="ECO:0000313" key="2">
    <source>
        <dbReference type="EMBL" id="PVE41382.1"/>
    </source>
</evidence>
<dbReference type="EMBL" id="LFYT02000031">
    <property type="protein sequence ID" value="PVE41382.1"/>
    <property type="molecule type" value="Genomic_DNA"/>
</dbReference>
<organism evidence="2 3">
    <name type="scientific">Limnohabitans planktonicus II-D5</name>
    <dbReference type="NCBI Taxonomy" id="1293045"/>
    <lineage>
        <taxon>Bacteria</taxon>
        <taxon>Pseudomonadati</taxon>
        <taxon>Pseudomonadota</taxon>
        <taxon>Betaproteobacteria</taxon>
        <taxon>Burkholderiales</taxon>
        <taxon>Comamonadaceae</taxon>
        <taxon>Limnohabitans</taxon>
    </lineage>
</organism>
<proteinExistence type="predicted"/>
<evidence type="ECO:0000313" key="3">
    <source>
        <dbReference type="Proteomes" id="UP000037507"/>
    </source>
</evidence>
<sequence length="171" mass="18537">MPTPSIHQTARLGAFAIAAVWLAVAGVLYLVFERIEQNRQASLKPYALSSGDLVIPRQRDGHFHVEGEVNRQPVRFLVDTGASHVSVSQALATQAGLPAGQSITLHTANGQRPGQLVRSVPVRAGHLVLNDTSVTVGLSGLQPDQALLGQAFLKHFDVEIRRDDMVLRQRP</sequence>
<dbReference type="CDD" id="cd05483">
    <property type="entry name" value="retropepsin_like_bacteria"/>
    <property type="match status" value="1"/>
</dbReference>
<reference evidence="2" key="1">
    <citation type="submission" date="2017-04" db="EMBL/GenBank/DDBJ databases">
        <title>Unexpected and diverse lifestyles within the genus Limnohabitans.</title>
        <authorList>
            <person name="Kasalicky V."/>
            <person name="Mehrshad M."/>
            <person name="Andrei S.-A."/>
            <person name="Salcher M."/>
            <person name="Kratochvilova H."/>
            <person name="Simek K."/>
            <person name="Ghai R."/>
        </authorList>
    </citation>
    <scope>NUCLEOTIDE SEQUENCE [LARGE SCALE GENOMIC DNA]</scope>
    <source>
        <strain evidence="2">II-D5</strain>
    </source>
</reference>
<dbReference type="PROSITE" id="PS00141">
    <property type="entry name" value="ASP_PROTEASE"/>
    <property type="match status" value="1"/>
</dbReference>
<dbReference type="InterPro" id="IPR001969">
    <property type="entry name" value="Aspartic_peptidase_AS"/>
</dbReference>
<protein>
    <recommendedName>
        <fullName evidence="4">Aspartyl protease</fullName>
    </recommendedName>
</protein>
<dbReference type="RefSeq" id="WP_053174519.1">
    <property type="nucleotide sequence ID" value="NZ_LFYT02000031.1"/>
</dbReference>